<evidence type="ECO:0000313" key="2">
    <source>
        <dbReference type="EMBL" id="MBB4004199.1"/>
    </source>
</evidence>
<dbReference type="EMBL" id="JACIEM010000004">
    <property type="protein sequence ID" value="MBB4004199.1"/>
    <property type="molecule type" value="Genomic_DNA"/>
</dbReference>
<evidence type="ECO:0000256" key="1">
    <source>
        <dbReference type="SAM" id="Phobius"/>
    </source>
</evidence>
<keyword evidence="1" id="KW-0812">Transmembrane</keyword>
<comment type="caution">
    <text evidence="2">The sequence shown here is derived from an EMBL/GenBank/DDBJ whole genome shotgun (WGS) entry which is preliminary data.</text>
</comment>
<evidence type="ECO:0000313" key="3">
    <source>
        <dbReference type="Proteomes" id="UP000588647"/>
    </source>
</evidence>
<sequence>MFFFFSNGLGCLGSIVVSVLITLVLLFVFGFF</sequence>
<keyword evidence="1" id="KW-0472">Membrane</keyword>
<organism evidence="2 3">
    <name type="scientific">Aurantimonas endophytica</name>
    <dbReference type="NCBI Taxonomy" id="1522175"/>
    <lineage>
        <taxon>Bacteria</taxon>
        <taxon>Pseudomonadati</taxon>
        <taxon>Pseudomonadota</taxon>
        <taxon>Alphaproteobacteria</taxon>
        <taxon>Hyphomicrobiales</taxon>
        <taxon>Aurantimonadaceae</taxon>
        <taxon>Aurantimonas</taxon>
    </lineage>
</organism>
<reference evidence="2 3" key="1">
    <citation type="submission" date="2020-08" db="EMBL/GenBank/DDBJ databases">
        <title>Genomic Encyclopedia of Type Strains, Phase IV (KMG-IV): sequencing the most valuable type-strain genomes for metagenomic binning, comparative biology and taxonomic classification.</title>
        <authorList>
            <person name="Goeker M."/>
        </authorList>
    </citation>
    <scope>NUCLEOTIDE SEQUENCE [LARGE SCALE GENOMIC DNA]</scope>
    <source>
        <strain evidence="2 3">DSM 103570</strain>
    </source>
</reference>
<proteinExistence type="predicted"/>
<accession>A0A7W6HFD0</accession>
<dbReference type="Proteomes" id="UP000588647">
    <property type="component" value="Unassembled WGS sequence"/>
</dbReference>
<name>A0A7W6HFD0_9HYPH</name>
<keyword evidence="3" id="KW-1185">Reference proteome</keyword>
<protein>
    <submittedName>
        <fullName evidence="2">Uncharacterized protein</fullName>
    </submittedName>
</protein>
<dbReference type="AlphaFoldDB" id="A0A7W6HFD0"/>
<feature type="transmembrane region" description="Helical" evidence="1">
    <location>
        <begin position="12"/>
        <end position="31"/>
    </location>
</feature>
<keyword evidence="1" id="KW-1133">Transmembrane helix</keyword>
<gene>
    <name evidence="2" type="ORF">GGR03_003287</name>
</gene>